<evidence type="ECO:0000256" key="1">
    <source>
        <dbReference type="SAM" id="MobiDB-lite"/>
    </source>
</evidence>
<name>A0A4Y2LK49_ARAVE</name>
<dbReference type="Proteomes" id="UP000499080">
    <property type="component" value="Unassembled WGS sequence"/>
</dbReference>
<keyword evidence="3" id="KW-1185">Reference proteome</keyword>
<protein>
    <submittedName>
        <fullName evidence="2">Uncharacterized protein</fullName>
    </submittedName>
</protein>
<evidence type="ECO:0000313" key="3">
    <source>
        <dbReference type="Proteomes" id="UP000499080"/>
    </source>
</evidence>
<gene>
    <name evidence="2" type="ORF">AVEN_251246_1</name>
</gene>
<sequence length="99" mass="11502">MLHGADSCVTPLGIVMQTTDRTGASNVQPQEFEWVAGTKIVTKSDEKQRDEELRKKAALEREKELAEFQKDKKYREDLAKKVRADVEADNKRRKELRRK</sequence>
<organism evidence="2 3">
    <name type="scientific">Araneus ventricosus</name>
    <name type="common">Orbweaver spider</name>
    <name type="synonym">Epeira ventricosa</name>
    <dbReference type="NCBI Taxonomy" id="182803"/>
    <lineage>
        <taxon>Eukaryota</taxon>
        <taxon>Metazoa</taxon>
        <taxon>Ecdysozoa</taxon>
        <taxon>Arthropoda</taxon>
        <taxon>Chelicerata</taxon>
        <taxon>Arachnida</taxon>
        <taxon>Araneae</taxon>
        <taxon>Araneomorphae</taxon>
        <taxon>Entelegynae</taxon>
        <taxon>Araneoidea</taxon>
        <taxon>Araneidae</taxon>
        <taxon>Araneus</taxon>
    </lineage>
</organism>
<reference evidence="2 3" key="1">
    <citation type="journal article" date="2019" name="Sci. Rep.">
        <title>Orb-weaving spider Araneus ventricosus genome elucidates the spidroin gene catalogue.</title>
        <authorList>
            <person name="Kono N."/>
            <person name="Nakamura H."/>
            <person name="Ohtoshi R."/>
            <person name="Moran D.A.P."/>
            <person name="Shinohara A."/>
            <person name="Yoshida Y."/>
            <person name="Fujiwara M."/>
            <person name="Mori M."/>
            <person name="Tomita M."/>
            <person name="Arakawa K."/>
        </authorList>
    </citation>
    <scope>NUCLEOTIDE SEQUENCE [LARGE SCALE GENOMIC DNA]</scope>
</reference>
<feature type="compositionally biased region" description="Basic and acidic residues" evidence="1">
    <location>
        <begin position="79"/>
        <end position="92"/>
    </location>
</feature>
<dbReference type="AlphaFoldDB" id="A0A4Y2LK49"/>
<evidence type="ECO:0000313" key="2">
    <source>
        <dbReference type="EMBL" id="GBN14799.1"/>
    </source>
</evidence>
<feature type="region of interest" description="Disordered" evidence="1">
    <location>
        <begin position="79"/>
        <end position="99"/>
    </location>
</feature>
<accession>A0A4Y2LK49</accession>
<dbReference type="EMBL" id="BGPR01005950">
    <property type="protein sequence ID" value="GBN14799.1"/>
    <property type="molecule type" value="Genomic_DNA"/>
</dbReference>
<comment type="caution">
    <text evidence="2">The sequence shown here is derived from an EMBL/GenBank/DDBJ whole genome shotgun (WGS) entry which is preliminary data.</text>
</comment>
<proteinExistence type="predicted"/>